<name>A0ABR5ZLX5_9PROT</name>
<comment type="caution">
    <text evidence="8">The sequence shown here is derived from an EMBL/GenBank/DDBJ whole genome shotgun (WGS) entry which is preliminary data.</text>
</comment>
<dbReference type="InterPro" id="IPR010998">
    <property type="entry name" value="Integrase_recombinase_N"/>
</dbReference>
<gene>
    <name evidence="8" type="ORF">CPA57_02995</name>
</gene>
<evidence type="ECO:0000259" key="6">
    <source>
        <dbReference type="PROSITE" id="PS51898"/>
    </source>
</evidence>
<evidence type="ECO:0000256" key="2">
    <source>
        <dbReference type="ARBA" id="ARBA00023125"/>
    </source>
</evidence>
<evidence type="ECO:0000256" key="4">
    <source>
        <dbReference type="PROSITE-ProRule" id="PRU01248"/>
    </source>
</evidence>
<evidence type="ECO:0000313" key="8">
    <source>
        <dbReference type="EMBL" id="MBA5725244.1"/>
    </source>
</evidence>
<proteinExistence type="predicted"/>
<evidence type="ECO:0000256" key="1">
    <source>
        <dbReference type="ARBA" id="ARBA00022908"/>
    </source>
</evidence>
<dbReference type="InterPro" id="IPR002104">
    <property type="entry name" value="Integrase_catalytic"/>
</dbReference>
<dbReference type="RefSeq" id="WP_182081327.1">
    <property type="nucleotide sequence ID" value="NZ_NWUS01000001.1"/>
</dbReference>
<keyword evidence="9" id="KW-1185">Reference proteome</keyword>
<dbReference type="Pfam" id="PF02899">
    <property type="entry name" value="Phage_int_SAM_1"/>
    <property type="match status" value="1"/>
</dbReference>
<dbReference type="PANTHER" id="PTHR30349">
    <property type="entry name" value="PHAGE INTEGRASE-RELATED"/>
    <property type="match status" value="1"/>
</dbReference>
<dbReference type="InterPro" id="IPR004107">
    <property type="entry name" value="Integrase_SAM-like_N"/>
</dbReference>
<organism evidence="8 9">
    <name type="scientific">Bombella favorum</name>
    <dbReference type="NCBI Taxonomy" id="2039164"/>
    <lineage>
        <taxon>Bacteria</taxon>
        <taxon>Pseudomonadati</taxon>
        <taxon>Pseudomonadota</taxon>
        <taxon>Alphaproteobacteria</taxon>
        <taxon>Acetobacterales</taxon>
        <taxon>Acetobacteraceae</taxon>
        <taxon>Bombella</taxon>
    </lineage>
</organism>
<dbReference type="PANTHER" id="PTHR30349:SF90">
    <property type="entry name" value="TYROSINE RECOMBINASE XERD"/>
    <property type="match status" value="1"/>
</dbReference>
<feature type="domain" description="Tyr recombinase" evidence="6">
    <location>
        <begin position="118"/>
        <end position="301"/>
    </location>
</feature>
<evidence type="ECO:0000256" key="5">
    <source>
        <dbReference type="SAM" id="MobiDB-lite"/>
    </source>
</evidence>
<feature type="compositionally biased region" description="Basic and acidic residues" evidence="5">
    <location>
        <begin position="310"/>
        <end position="319"/>
    </location>
</feature>
<reference evidence="8 9" key="1">
    <citation type="submission" date="2017-09" db="EMBL/GenBank/DDBJ databases">
        <authorList>
            <person name="Jakob F."/>
        </authorList>
    </citation>
    <scope>NUCLEOTIDE SEQUENCE [LARGE SCALE GENOMIC DNA]</scope>
    <source>
        <strain evidence="8 9">TMW 2.1880</strain>
    </source>
</reference>
<evidence type="ECO:0000313" key="9">
    <source>
        <dbReference type="Proteomes" id="UP001516390"/>
    </source>
</evidence>
<dbReference type="InterPro" id="IPR044068">
    <property type="entry name" value="CB"/>
</dbReference>
<dbReference type="SUPFAM" id="SSF56349">
    <property type="entry name" value="DNA breaking-rejoining enzymes"/>
    <property type="match status" value="1"/>
</dbReference>
<protein>
    <submittedName>
        <fullName evidence="8">Tyrosine recombinase</fullName>
    </submittedName>
</protein>
<keyword evidence="2 4" id="KW-0238">DNA-binding</keyword>
<dbReference type="Gene3D" id="1.10.150.130">
    <property type="match status" value="1"/>
</dbReference>
<dbReference type="Proteomes" id="UP001516390">
    <property type="component" value="Unassembled WGS sequence"/>
</dbReference>
<accession>A0ABR5ZLX5</accession>
<keyword evidence="3" id="KW-0233">DNA recombination</keyword>
<dbReference type="PROSITE" id="PS51898">
    <property type="entry name" value="TYR_RECOMBINASE"/>
    <property type="match status" value="1"/>
</dbReference>
<sequence length="319" mass="35704">MAQLDGSESQRCPVESRALIDAFLEVLLAERGAAGRTREAYRADLEDFARWCAPLSLADVSRNKVRAYFADQERCGISARTQARRLSCFRQFARFMLQMGVRADELTAGQVSPRYHSGLPHPLSEEEVKRLLEKGTSGHADMRRDLLSRVALEMLYTTGLRISELLSLPANCIRQRGGMLTVRGKGGRERLVPFSSTAREAAEALVAYDAILDSPWLFPGRDPRKPLTRQGFDKILYACALKAGLDPQRVSPHVLRHSFATHLLNRGADLRALQVLLGHADITTTQIYTQVMTERLKEAVQQHHPMGENAKAKRGEKRS</sequence>
<dbReference type="PROSITE" id="PS51900">
    <property type="entry name" value="CB"/>
    <property type="match status" value="1"/>
</dbReference>
<feature type="region of interest" description="Disordered" evidence="5">
    <location>
        <begin position="300"/>
        <end position="319"/>
    </location>
</feature>
<dbReference type="InterPro" id="IPR011010">
    <property type="entry name" value="DNA_brk_join_enz"/>
</dbReference>
<dbReference type="EMBL" id="NWUS01000001">
    <property type="protein sequence ID" value="MBA5725244.1"/>
    <property type="molecule type" value="Genomic_DNA"/>
</dbReference>
<feature type="domain" description="Core-binding (CB)" evidence="7">
    <location>
        <begin position="14"/>
        <end position="97"/>
    </location>
</feature>
<evidence type="ECO:0000256" key="3">
    <source>
        <dbReference type="ARBA" id="ARBA00023172"/>
    </source>
</evidence>
<keyword evidence="1" id="KW-0229">DNA integration</keyword>
<dbReference type="InterPro" id="IPR013762">
    <property type="entry name" value="Integrase-like_cat_sf"/>
</dbReference>
<dbReference type="Pfam" id="PF00589">
    <property type="entry name" value="Phage_integrase"/>
    <property type="match status" value="1"/>
</dbReference>
<evidence type="ECO:0000259" key="7">
    <source>
        <dbReference type="PROSITE" id="PS51900"/>
    </source>
</evidence>
<dbReference type="InterPro" id="IPR050090">
    <property type="entry name" value="Tyrosine_recombinase_XerCD"/>
</dbReference>
<dbReference type="NCBIfam" id="NF001399">
    <property type="entry name" value="PRK00283.1"/>
    <property type="match status" value="1"/>
</dbReference>
<dbReference type="Gene3D" id="1.10.443.10">
    <property type="entry name" value="Intergrase catalytic core"/>
    <property type="match status" value="1"/>
</dbReference>